<dbReference type="EMBL" id="JAJJMB010002072">
    <property type="protein sequence ID" value="KAI3953100.1"/>
    <property type="molecule type" value="Genomic_DNA"/>
</dbReference>
<dbReference type="Gene3D" id="1.20.1280.50">
    <property type="match status" value="1"/>
</dbReference>
<dbReference type="PROSITE" id="PS50181">
    <property type="entry name" value="FBOX"/>
    <property type="match status" value="1"/>
</dbReference>
<accession>A0AAD4TB70</accession>
<dbReference type="GO" id="GO:0004842">
    <property type="term" value="F:ubiquitin-protein transferase activity"/>
    <property type="evidence" value="ECO:0007669"/>
    <property type="project" value="TreeGrafter"/>
</dbReference>
<reference evidence="2" key="1">
    <citation type="submission" date="2022-04" db="EMBL/GenBank/DDBJ databases">
        <title>A functionally conserved STORR gene fusion in Papaver species that diverged 16.8 million years ago.</title>
        <authorList>
            <person name="Catania T."/>
        </authorList>
    </citation>
    <scope>NUCLEOTIDE SEQUENCE</scope>
    <source>
        <strain evidence="2">S-188037</strain>
    </source>
</reference>
<dbReference type="SUPFAM" id="SSF81383">
    <property type="entry name" value="F-box domain"/>
    <property type="match status" value="1"/>
</dbReference>
<protein>
    <recommendedName>
        <fullName evidence="1">F-box domain-containing protein</fullName>
    </recommendedName>
</protein>
<dbReference type="Proteomes" id="UP001202328">
    <property type="component" value="Unassembled WGS sequence"/>
</dbReference>
<evidence type="ECO:0000259" key="1">
    <source>
        <dbReference type="PROSITE" id="PS50181"/>
    </source>
</evidence>
<comment type="caution">
    <text evidence="2">The sequence shown here is derived from an EMBL/GenBank/DDBJ whole genome shotgun (WGS) entry which is preliminary data.</text>
</comment>
<sequence length="248" mass="28760">MLMNSLNRGEILTVQPPGTQARSFCCVAYIPMDNLPKEVTLDIFSRLPVESVLDCKLVCKAWRDILQFNADNFFADLHLQSQHGLQLVQPQEQHKQCLGHESIHDFPNSEPLSFFGFDGHSFCYAEYHASGEITDKQPNYQTKKMNLKFPDVVQGFVCSLEKFYLLPSPYTEGKLCVIRGFLCVLSESLETLWFLRKDKYTSWSWNSKGYESWQLPYSHLTQFCFTECTRRKQCTDIFRLTKGSFKEA</sequence>
<dbReference type="InterPro" id="IPR036047">
    <property type="entry name" value="F-box-like_dom_sf"/>
</dbReference>
<organism evidence="2 3">
    <name type="scientific">Papaver atlanticum</name>
    <dbReference type="NCBI Taxonomy" id="357466"/>
    <lineage>
        <taxon>Eukaryota</taxon>
        <taxon>Viridiplantae</taxon>
        <taxon>Streptophyta</taxon>
        <taxon>Embryophyta</taxon>
        <taxon>Tracheophyta</taxon>
        <taxon>Spermatophyta</taxon>
        <taxon>Magnoliopsida</taxon>
        <taxon>Ranunculales</taxon>
        <taxon>Papaveraceae</taxon>
        <taxon>Papaveroideae</taxon>
        <taxon>Papaver</taxon>
    </lineage>
</organism>
<name>A0AAD4TB70_9MAGN</name>
<gene>
    <name evidence="2" type="ORF">MKW98_020295</name>
</gene>
<evidence type="ECO:0000313" key="2">
    <source>
        <dbReference type="EMBL" id="KAI3953100.1"/>
    </source>
</evidence>
<keyword evidence="3" id="KW-1185">Reference proteome</keyword>
<dbReference type="PANTHER" id="PTHR46301:SF34">
    <property type="entry name" value="PROTEIN SUPPRESSOR OF NIM1 1-LIKE"/>
    <property type="match status" value="1"/>
</dbReference>
<dbReference type="SMART" id="SM00256">
    <property type="entry name" value="FBOX"/>
    <property type="match status" value="1"/>
</dbReference>
<dbReference type="InterPro" id="IPR001810">
    <property type="entry name" value="F-box_dom"/>
</dbReference>
<proteinExistence type="predicted"/>
<dbReference type="GO" id="GO:0031146">
    <property type="term" value="P:SCF-dependent proteasomal ubiquitin-dependent protein catabolic process"/>
    <property type="evidence" value="ECO:0007669"/>
    <property type="project" value="TreeGrafter"/>
</dbReference>
<dbReference type="Pfam" id="PF12937">
    <property type="entry name" value="F-box-like"/>
    <property type="match status" value="1"/>
</dbReference>
<dbReference type="AlphaFoldDB" id="A0AAD4TB70"/>
<dbReference type="PANTHER" id="PTHR46301">
    <property type="entry name" value="F-BOX/KELCH-REPEAT PROTEIN"/>
    <property type="match status" value="1"/>
</dbReference>
<evidence type="ECO:0000313" key="3">
    <source>
        <dbReference type="Proteomes" id="UP001202328"/>
    </source>
</evidence>
<feature type="domain" description="F-box" evidence="1">
    <location>
        <begin position="29"/>
        <end position="77"/>
    </location>
</feature>